<evidence type="ECO:0000313" key="3">
    <source>
        <dbReference type="Proteomes" id="UP000025241"/>
    </source>
</evidence>
<evidence type="ECO:0000313" key="2">
    <source>
        <dbReference type="EMBL" id="CDF83486.1"/>
    </source>
</evidence>
<dbReference type="Proteomes" id="UP000025241">
    <property type="component" value="Chromosome I"/>
</dbReference>
<dbReference type="OrthoDB" id="7017521at2"/>
<keyword evidence="1" id="KW-0812">Transmembrane</keyword>
<dbReference type="STRING" id="1301098.PKB_2139"/>
<feature type="transmembrane region" description="Helical" evidence="1">
    <location>
        <begin position="12"/>
        <end position="35"/>
    </location>
</feature>
<organism evidence="2 3">
    <name type="scientific">Pseudomonas knackmussii (strain DSM 6978 / CCUG 54928 / LMG 23759 / B13)</name>
    <dbReference type="NCBI Taxonomy" id="1301098"/>
    <lineage>
        <taxon>Bacteria</taxon>
        <taxon>Pseudomonadati</taxon>
        <taxon>Pseudomonadota</taxon>
        <taxon>Gammaproteobacteria</taxon>
        <taxon>Pseudomonadales</taxon>
        <taxon>Pseudomonadaceae</taxon>
        <taxon>Pseudomonas</taxon>
    </lineage>
</organism>
<dbReference type="KEGG" id="pkc:PKB_2139"/>
<dbReference type="RefSeq" id="WP_043251502.1">
    <property type="nucleotide sequence ID" value="NZ_HG322950.1"/>
</dbReference>
<proteinExistence type="predicted"/>
<keyword evidence="1" id="KW-1133">Transmembrane helix</keyword>
<reference evidence="2 3" key="1">
    <citation type="submission" date="2013-03" db="EMBL/GenBank/DDBJ databases">
        <authorList>
            <person name="Linke B."/>
        </authorList>
    </citation>
    <scope>NUCLEOTIDE SEQUENCE [LARGE SCALE GENOMIC DNA]</scope>
    <source>
        <strain evidence="2 3">B13</strain>
    </source>
</reference>
<gene>
    <name evidence="2" type="ORF">PKB_2139</name>
</gene>
<dbReference type="AlphaFoldDB" id="A0A024HF28"/>
<keyword evidence="3" id="KW-1185">Reference proteome</keyword>
<accession>A0A024HF28</accession>
<evidence type="ECO:0000256" key="1">
    <source>
        <dbReference type="SAM" id="Phobius"/>
    </source>
</evidence>
<name>A0A024HF28_PSEKB</name>
<reference evidence="2 3" key="2">
    <citation type="submission" date="2014-05" db="EMBL/GenBank/DDBJ databases">
        <title>Genome sequence of the 3-chlorobenzoate degrading bacterium Pseudomonas knackmussii B13 shows multiple evidence for horizontal gene transfer.</title>
        <authorList>
            <person name="Miyazaki R."/>
            <person name="Bertelli C."/>
            <person name="Falquet L."/>
            <person name="Robinson-Rechavi M."/>
            <person name="Gharib W."/>
            <person name="Roy S."/>
            <person name="Van der Meer J.R."/>
        </authorList>
    </citation>
    <scope>NUCLEOTIDE SEQUENCE [LARGE SCALE GENOMIC DNA]</scope>
    <source>
        <strain evidence="2 3">B13</strain>
    </source>
</reference>
<dbReference type="InterPro" id="IPR054636">
    <property type="entry name" value="CydP"/>
</dbReference>
<dbReference type="EMBL" id="HG322950">
    <property type="protein sequence ID" value="CDF83486.1"/>
    <property type="molecule type" value="Genomic_DNA"/>
</dbReference>
<dbReference type="NCBIfam" id="NF045611">
    <property type="entry name" value="small_CydP"/>
    <property type="match status" value="1"/>
</dbReference>
<sequence>MPVEDKPFWKIPLAREIAVILVIKLALLLAIKAIWFDHPTVPADGDRQVSAHLLGNSASLPPPSKETP</sequence>
<dbReference type="PATRIC" id="fig|1301098.3.peg.2131"/>
<protein>
    <submittedName>
        <fullName evidence="2">Hypothetical membrane protein</fullName>
    </submittedName>
</protein>
<dbReference type="HOGENOM" id="CLU_2809300_0_0_6"/>
<keyword evidence="1" id="KW-0472">Membrane</keyword>